<accession>A0A5D3E866</accession>
<dbReference type="PROSITE" id="PS50994">
    <property type="entry name" value="INTEGRASE"/>
    <property type="match status" value="1"/>
</dbReference>
<keyword evidence="4" id="KW-1185">Reference proteome</keyword>
<dbReference type="Proteomes" id="UP000324383">
    <property type="component" value="Unassembled WGS sequence"/>
</dbReference>
<dbReference type="PANTHER" id="PTHR35004">
    <property type="entry name" value="TRANSPOSASE RV3428C-RELATED"/>
    <property type="match status" value="1"/>
</dbReference>
<evidence type="ECO:0000259" key="2">
    <source>
        <dbReference type="PROSITE" id="PS50994"/>
    </source>
</evidence>
<dbReference type="PANTHER" id="PTHR35004:SF8">
    <property type="entry name" value="TRANSPOSASE RV3428C-RELATED"/>
    <property type="match status" value="1"/>
</dbReference>
<dbReference type="GO" id="GO:0003676">
    <property type="term" value="F:nucleic acid binding"/>
    <property type="evidence" value="ECO:0007669"/>
    <property type="project" value="InterPro"/>
</dbReference>
<dbReference type="GO" id="GO:0015074">
    <property type="term" value="P:DNA integration"/>
    <property type="evidence" value="ECO:0007669"/>
    <property type="project" value="InterPro"/>
</dbReference>
<evidence type="ECO:0000256" key="1">
    <source>
        <dbReference type="ARBA" id="ARBA00009277"/>
    </source>
</evidence>
<dbReference type="AlphaFoldDB" id="A0A5D3E866"/>
<dbReference type="Pfam" id="PF22483">
    <property type="entry name" value="Mu-transpos_C_2"/>
    <property type="match status" value="1"/>
</dbReference>
<proteinExistence type="inferred from homology"/>
<evidence type="ECO:0000313" key="3">
    <source>
        <dbReference type="EMBL" id="TYK31836.1"/>
    </source>
</evidence>
<feature type="domain" description="Integrase catalytic" evidence="2">
    <location>
        <begin position="125"/>
        <end position="314"/>
    </location>
</feature>
<sequence>MSQIKQLLLLKKEGVSNRKAAEIVGINKETANNYVRKAFADELGIEGLLKLDDPVLEHRLKGGNPAYTDKRFEVFKKLLPYLQEEMKRKHVTLKLLWEEYVEEHPDEHYSLTQFRFHYNQNTEAKKESPSTILADMRTGGEKLFLDFTGDTMGYIDMETGEIVQCQAFVATLPASDYGYLLFVPSQRTEDFVYAITQCLKHLGGVPKMLVPDNLKAAVVKTDKYEPSLNRVLEDMGNHYGTVVVPARPVHPKDKSNVEGNVRLVYMRVFAELRNETFYSIDELNAAATDKMRKHNQKRMQKNPYTREERFLAIDRPNLNPLPATDFEIVSYTDLKVSSNCCIYLGRDQHYYTVPYRHVSKTAHVAYTRSLVKIYVDGELVATHVRDYSKGKYTIVEEHLASKSIEYRGLSAGKYIERAEKRSKELAEVMTHIFYDSGMPAETHYRTCDGLLNLQRSSDPTVFRTACETALKHGRYSYRFIRSLVESKCAGVTQAVSLFSPPEHDNIRGREQFRLWS</sequence>
<organism evidence="3 4">
    <name type="scientific">Bacteroides pyogenes</name>
    <dbReference type="NCBI Taxonomy" id="310300"/>
    <lineage>
        <taxon>Bacteria</taxon>
        <taxon>Pseudomonadati</taxon>
        <taxon>Bacteroidota</taxon>
        <taxon>Bacteroidia</taxon>
        <taxon>Bacteroidales</taxon>
        <taxon>Bacteroidaceae</taxon>
        <taxon>Bacteroides</taxon>
    </lineage>
</organism>
<dbReference type="EMBL" id="VKLW01000057">
    <property type="protein sequence ID" value="TYK31836.1"/>
    <property type="molecule type" value="Genomic_DNA"/>
</dbReference>
<protein>
    <submittedName>
        <fullName evidence="3">IS21 family transposase</fullName>
    </submittedName>
</protein>
<comment type="similarity">
    <text evidence="1">Belongs to the transposase IS21/IS408/IS1162 family.</text>
</comment>
<gene>
    <name evidence="3" type="ORF">FNJ60_14760</name>
</gene>
<dbReference type="InterPro" id="IPR036397">
    <property type="entry name" value="RNaseH_sf"/>
</dbReference>
<evidence type="ECO:0000313" key="4">
    <source>
        <dbReference type="Proteomes" id="UP000324383"/>
    </source>
</evidence>
<dbReference type="InterPro" id="IPR054353">
    <property type="entry name" value="IstA-like_C"/>
</dbReference>
<comment type="caution">
    <text evidence="3">The sequence shown here is derived from an EMBL/GenBank/DDBJ whole genome shotgun (WGS) entry which is preliminary data.</text>
</comment>
<dbReference type="Gene3D" id="3.30.420.10">
    <property type="entry name" value="Ribonuclease H-like superfamily/Ribonuclease H"/>
    <property type="match status" value="1"/>
</dbReference>
<dbReference type="NCBIfam" id="NF033546">
    <property type="entry name" value="transpos_IS21"/>
    <property type="match status" value="1"/>
</dbReference>
<dbReference type="InterPro" id="IPR001584">
    <property type="entry name" value="Integrase_cat-core"/>
</dbReference>
<reference evidence="3 4" key="1">
    <citation type="submission" date="2019-07" db="EMBL/GenBank/DDBJ databases">
        <title>Draft Genome Sequences of Bacteroides pyogenes Strains Isolated from the Uterus Holstein Dairy Cows with Metritis.</title>
        <authorList>
            <person name="Cunha F."/>
            <person name="Galvao K.N."/>
            <person name="Jeon S.J."/>
            <person name="Jeong K.C."/>
        </authorList>
    </citation>
    <scope>NUCLEOTIDE SEQUENCE [LARGE SCALE GENOMIC DNA]</scope>
    <source>
        <strain evidence="3 4">KG-31</strain>
    </source>
</reference>
<name>A0A5D3E866_9BACE</name>